<dbReference type="AlphaFoldDB" id="A0A1R3L065"/>
<reference evidence="3" key="1">
    <citation type="submission" date="2013-09" db="EMBL/GenBank/DDBJ databases">
        <title>Corchorus olitorius genome sequencing.</title>
        <authorList>
            <person name="Alam M."/>
            <person name="Haque M.S."/>
            <person name="Islam M.S."/>
            <person name="Emdad E.M."/>
            <person name="Islam M.M."/>
            <person name="Ahmed B."/>
            <person name="Halim A."/>
            <person name="Hossen Q.M.M."/>
            <person name="Hossain M.Z."/>
            <person name="Ahmed R."/>
            <person name="Khan M.M."/>
            <person name="Islam R."/>
            <person name="Rashid M.M."/>
            <person name="Khan S.A."/>
            <person name="Rahman M.S."/>
            <person name="Alam M."/>
            <person name="Yahiya A.S."/>
            <person name="Khan M.S."/>
            <person name="Azam M.S."/>
            <person name="Haque T."/>
            <person name="Lashkar M.Z.H."/>
            <person name="Akhand A.I."/>
            <person name="Morshed G."/>
            <person name="Roy S."/>
            <person name="Uddin K.S."/>
            <person name="Rabeya T."/>
            <person name="Hossain A.S."/>
            <person name="Chowdhury A."/>
            <person name="Snigdha A.R."/>
            <person name="Mortoza M.S."/>
            <person name="Matin S.A."/>
            <person name="Hoque S.M.E."/>
            <person name="Islam M.K."/>
            <person name="Roy D.K."/>
            <person name="Haider R."/>
            <person name="Moosa M.M."/>
            <person name="Elias S.M."/>
            <person name="Hasan A.M."/>
            <person name="Jahan S."/>
            <person name="Shafiuddin M."/>
            <person name="Mahmood N."/>
            <person name="Shommy N.S."/>
        </authorList>
    </citation>
    <scope>NUCLEOTIDE SEQUENCE [LARGE SCALE GENOMIC DNA]</scope>
    <source>
        <strain evidence="3">cv. O-4</strain>
    </source>
</reference>
<proteinExistence type="predicted"/>
<organism evidence="2 3">
    <name type="scientific">Corchorus olitorius</name>
    <dbReference type="NCBI Taxonomy" id="93759"/>
    <lineage>
        <taxon>Eukaryota</taxon>
        <taxon>Viridiplantae</taxon>
        <taxon>Streptophyta</taxon>
        <taxon>Embryophyta</taxon>
        <taxon>Tracheophyta</taxon>
        <taxon>Spermatophyta</taxon>
        <taxon>Magnoliopsida</taxon>
        <taxon>eudicotyledons</taxon>
        <taxon>Gunneridae</taxon>
        <taxon>Pentapetalae</taxon>
        <taxon>rosids</taxon>
        <taxon>malvids</taxon>
        <taxon>Malvales</taxon>
        <taxon>Malvaceae</taxon>
        <taxon>Grewioideae</taxon>
        <taxon>Apeibeae</taxon>
        <taxon>Corchorus</taxon>
    </lineage>
</organism>
<accession>A0A1R3L065</accession>
<evidence type="ECO:0000256" key="1">
    <source>
        <dbReference type="SAM" id="MobiDB-lite"/>
    </source>
</evidence>
<comment type="caution">
    <text evidence="2">The sequence shown here is derived from an EMBL/GenBank/DDBJ whole genome shotgun (WGS) entry which is preliminary data.</text>
</comment>
<evidence type="ECO:0000313" key="2">
    <source>
        <dbReference type="EMBL" id="OMP12697.1"/>
    </source>
</evidence>
<dbReference type="Proteomes" id="UP000187203">
    <property type="component" value="Unassembled WGS sequence"/>
</dbReference>
<feature type="region of interest" description="Disordered" evidence="1">
    <location>
        <begin position="1"/>
        <end position="37"/>
    </location>
</feature>
<name>A0A1R3L065_9ROSI</name>
<protein>
    <submittedName>
        <fullName evidence="2">Uncharacterized protein</fullName>
    </submittedName>
</protein>
<keyword evidence="3" id="KW-1185">Reference proteome</keyword>
<evidence type="ECO:0000313" key="3">
    <source>
        <dbReference type="Proteomes" id="UP000187203"/>
    </source>
</evidence>
<dbReference type="EMBL" id="AWUE01007672">
    <property type="protein sequence ID" value="OMP12697.1"/>
    <property type="molecule type" value="Genomic_DNA"/>
</dbReference>
<gene>
    <name evidence="2" type="ORF">COLO4_02861</name>
</gene>
<sequence>MAFSRSNHQDEIDNPYSHLIDPPKERKNRQGQQRDRQ</sequence>